<feature type="transmembrane region" description="Helical" evidence="6">
    <location>
        <begin position="47"/>
        <end position="65"/>
    </location>
</feature>
<feature type="transmembrane region" description="Helical" evidence="6">
    <location>
        <begin position="316"/>
        <end position="338"/>
    </location>
</feature>
<feature type="transmembrane region" description="Helical" evidence="6">
    <location>
        <begin position="253"/>
        <end position="271"/>
    </location>
</feature>
<feature type="transmembrane region" description="Helical" evidence="6">
    <location>
        <begin position="77"/>
        <end position="95"/>
    </location>
</feature>
<accession>A0AAV2RXG8</accession>
<feature type="domain" description="Major facilitator superfamily (MFS) profile" evidence="7">
    <location>
        <begin position="11"/>
        <end position="414"/>
    </location>
</feature>
<feature type="transmembrane region" description="Helical" evidence="6">
    <location>
        <begin position="389"/>
        <end position="411"/>
    </location>
</feature>
<comment type="subcellular location">
    <subcellularLocation>
        <location evidence="1">Membrane</location>
        <topology evidence="1">Multi-pass membrane protein</topology>
    </subcellularLocation>
</comment>
<evidence type="ECO:0000256" key="6">
    <source>
        <dbReference type="SAM" id="Phobius"/>
    </source>
</evidence>
<evidence type="ECO:0000256" key="2">
    <source>
        <dbReference type="ARBA" id="ARBA00022448"/>
    </source>
</evidence>
<dbReference type="InterPro" id="IPR020846">
    <property type="entry name" value="MFS_dom"/>
</dbReference>
<evidence type="ECO:0000313" key="8">
    <source>
        <dbReference type="EMBL" id="CAL4146064.1"/>
    </source>
</evidence>
<dbReference type="InterPro" id="IPR036259">
    <property type="entry name" value="MFS_trans_sf"/>
</dbReference>
<feature type="transmembrane region" description="Helical" evidence="6">
    <location>
        <begin position="283"/>
        <end position="304"/>
    </location>
</feature>
<dbReference type="PANTHER" id="PTHR23506:SF26">
    <property type="entry name" value="MFS-TYPE TRANSPORTER SLC18B1"/>
    <property type="match status" value="1"/>
</dbReference>
<feature type="transmembrane region" description="Helical" evidence="6">
    <location>
        <begin position="169"/>
        <end position="191"/>
    </location>
</feature>
<reference evidence="8 9" key="1">
    <citation type="submission" date="2024-05" db="EMBL/GenBank/DDBJ databases">
        <authorList>
            <person name="Wallberg A."/>
        </authorList>
    </citation>
    <scope>NUCLEOTIDE SEQUENCE [LARGE SCALE GENOMIC DNA]</scope>
</reference>
<evidence type="ECO:0000256" key="1">
    <source>
        <dbReference type="ARBA" id="ARBA00004141"/>
    </source>
</evidence>
<evidence type="ECO:0000256" key="5">
    <source>
        <dbReference type="ARBA" id="ARBA00023136"/>
    </source>
</evidence>
<dbReference type="SUPFAM" id="SSF103473">
    <property type="entry name" value="MFS general substrate transporter"/>
    <property type="match status" value="1"/>
</dbReference>
<organism evidence="8 9">
    <name type="scientific">Meganyctiphanes norvegica</name>
    <name type="common">Northern krill</name>
    <name type="synonym">Thysanopoda norvegica</name>
    <dbReference type="NCBI Taxonomy" id="48144"/>
    <lineage>
        <taxon>Eukaryota</taxon>
        <taxon>Metazoa</taxon>
        <taxon>Ecdysozoa</taxon>
        <taxon>Arthropoda</taxon>
        <taxon>Crustacea</taxon>
        <taxon>Multicrustacea</taxon>
        <taxon>Malacostraca</taxon>
        <taxon>Eumalacostraca</taxon>
        <taxon>Eucarida</taxon>
        <taxon>Euphausiacea</taxon>
        <taxon>Euphausiidae</taxon>
        <taxon>Meganyctiphanes</taxon>
    </lineage>
</organism>
<feature type="transmembrane region" description="Helical" evidence="6">
    <location>
        <begin position="142"/>
        <end position="163"/>
    </location>
</feature>
<keyword evidence="2" id="KW-0813">Transport</keyword>
<dbReference type="AlphaFoldDB" id="A0AAV2RXG8"/>
<comment type="caution">
    <text evidence="8">The sequence shown here is derived from an EMBL/GenBank/DDBJ whole genome shotgun (WGS) entry which is preliminary data.</text>
</comment>
<dbReference type="Gene3D" id="1.20.1250.20">
    <property type="entry name" value="MFS general substrate transporter like domains"/>
    <property type="match status" value="2"/>
</dbReference>
<keyword evidence="9" id="KW-1185">Reference proteome</keyword>
<dbReference type="PROSITE" id="PS50850">
    <property type="entry name" value="MFS"/>
    <property type="match status" value="1"/>
</dbReference>
<dbReference type="PANTHER" id="PTHR23506">
    <property type="entry name" value="GH10249P"/>
    <property type="match status" value="1"/>
</dbReference>
<dbReference type="InterPro" id="IPR050930">
    <property type="entry name" value="MFS_Vesicular_Transporter"/>
</dbReference>
<dbReference type="GO" id="GO:0016020">
    <property type="term" value="C:membrane"/>
    <property type="evidence" value="ECO:0007669"/>
    <property type="project" value="UniProtKB-SubCell"/>
</dbReference>
<dbReference type="GO" id="GO:0022857">
    <property type="term" value="F:transmembrane transporter activity"/>
    <property type="evidence" value="ECO:0007669"/>
    <property type="project" value="InterPro"/>
</dbReference>
<dbReference type="Pfam" id="PF07690">
    <property type="entry name" value="MFS_1"/>
    <property type="match status" value="1"/>
</dbReference>
<evidence type="ECO:0000256" key="3">
    <source>
        <dbReference type="ARBA" id="ARBA00022692"/>
    </source>
</evidence>
<protein>
    <recommendedName>
        <fullName evidence="7">Major facilitator superfamily (MFS) profile domain-containing protein</fullName>
    </recommendedName>
</protein>
<proteinExistence type="predicted"/>
<feature type="transmembrane region" description="Helical" evidence="6">
    <location>
        <begin position="359"/>
        <end position="383"/>
    </location>
</feature>
<feature type="transmembrane region" description="Helical" evidence="6">
    <location>
        <begin position="107"/>
        <end position="130"/>
    </location>
</feature>
<dbReference type="EMBL" id="CAXKWB010035190">
    <property type="protein sequence ID" value="CAL4146064.1"/>
    <property type="molecule type" value="Genomic_DNA"/>
</dbReference>
<dbReference type="InterPro" id="IPR011701">
    <property type="entry name" value="MFS"/>
</dbReference>
<keyword evidence="3 6" id="KW-0812">Transmembrane</keyword>
<gene>
    <name evidence="8" type="ORF">MNOR_LOCUS29817</name>
</gene>
<feature type="transmembrane region" description="Helical" evidence="6">
    <location>
        <begin position="212"/>
        <end position="241"/>
    </location>
</feature>
<evidence type="ECO:0000256" key="4">
    <source>
        <dbReference type="ARBA" id="ARBA00022989"/>
    </source>
</evidence>
<evidence type="ECO:0000259" key="7">
    <source>
        <dbReference type="PROSITE" id="PS50850"/>
    </source>
</evidence>
<dbReference type="Proteomes" id="UP001497623">
    <property type="component" value="Unassembled WGS sequence"/>
</dbReference>
<name>A0AAV2RXG8_MEGNR</name>
<keyword evidence="5 6" id="KW-0472">Membrane</keyword>
<keyword evidence="4 6" id="KW-1133">Transmembrane helix</keyword>
<sequence>MVQYNRKQWITFCVFALTNFSIHTSNSVIAPLYPGLASDKGASASEYGLILGLLQLVMVIATPIYGKYINSVGPKRMYVTGIYLVAIYNVFLGFIDHVDGTEAFIGVSLLLQVIAACGVATVPIVTYSVIPREFPDNISGTFACLEIFSGLGLMAGPLLAGILEEVGGFTMPFIVVGCILTTAGTVAVFNFPSSSSSSKTNQIEEGTNKPSMLALVKIPAILLFMFALLTSTFLFGFLWVVFGPKLQAIDMDITSMKVCIVFAINAAAYSFSAPGIGCWSDRISSPVLLTIAGALTTSTTLVYWGLQAMNVLQDTYLLSALSAAVLGAGIACGIVSTFSGTFRTALDSGFPDDLTTTGLVSGLWTAFYCMGCFLGPFLGGVLLDTVGNAWAYFIVAICELLVVCASVIYYCSSRRRHRAVPGRSGYTEIIDVENDNNNNGDEYKTLKPRNDKTKVFYGSTIQADYVQV</sequence>
<evidence type="ECO:0000313" key="9">
    <source>
        <dbReference type="Proteomes" id="UP001497623"/>
    </source>
</evidence>